<gene>
    <name evidence="1" type="ORF">HZF06_19190</name>
</gene>
<dbReference type="RefSeq" id="WP_084765043.1">
    <property type="nucleotide sequence ID" value="NZ_CP059378.1"/>
</dbReference>
<organism evidence="1 2">
    <name type="scientific">Clostridium intestinale</name>
    <dbReference type="NCBI Taxonomy" id="36845"/>
    <lineage>
        <taxon>Bacteria</taxon>
        <taxon>Bacillati</taxon>
        <taxon>Bacillota</taxon>
        <taxon>Clostridia</taxon>
        <taxon>Eubacteriales</taxon>
        <taxon>Clostridiaceae</taxon>
        <taxon>Clostridium</taxon>
    </lineage>
</organism>
<dbReference type="KEGG" id="cint:HZF06_19190"/>
<dbReference type="Proteomes" id="UP000512286">
    <property type="component" value="Chromosome"/>
</dbReference>
<accession>A0A7D7AHK0</accession>
<reference evidence="1 2" key="1">
    <citation type="submission" date="2020-07" db="EMBL/GenBank/DDBJ databases">
        <title>Electron transfer.</title>
        <authorList>
            <person name="Huang L."/>
            <person name="Liu X."/>
            <person name="Zhou S."/>
        </authorList>
    </citation>
    <scope>NUCLEOTIDE SEQUENCE [LARGE SCALE GENOMIC DNA]</scope>
    <source>
        <strain evidence="1 2">Lx1</strain>
    </source>
</reference>
<evidence type="ECO:0008006" key="3">
    <source>
        <dbReference type="Google" id="ProtNLM"/>
    </source>
</evidence>
<sequence>MEDWDLIEASFAMQYNIRLRSETEMSWSEFTTLLKGIMPETPLGQIVSIRAEENKDMLQNFTQEQHKIRNEWREKQLEDMTVEETEEQMQELQELFAKMFG</sequence>
<dbReference type="AlphaFoldDB" id="A0A7D7AHK0"/>
<proteinExistence type="predicted"/>
<evidence type="ECO:0000313" key="2">
    <source>
        <dbReference type="Proteomes" id="UP000512286"/>
    </source>
</evidence>
<protein>
    <recommendedName>
        <fullName evidence="3">Bacteriophage Gp15 protein</fullName>
    </recommendedName>
</protein>
<evidence type="ECO:0000313" key="1">
    <source>
        <dbReference type="EMBL" id="QLY82404.1"/>
    </source>
</evidence>
<name>A0A7D7AHK0_9CLOT</name>
<dbReference type="Pfam" id="PF06854">
    <property type="entry name" value="Phage_Gp15"/>
    <property type="match status" value="1"/>
</dbReference>
<dbReference type="EMBL" id="CP059378">
    <property type="protein sequence ID" value="QLY82404.1"/>
    <property type="molecule type" value="Genomic_DNA"/>
</dbReference>
<dbReference type="InterPro" id="IPR009660">
    <property type="entry name" value="Phage_A500_Gp15"/>
</dbReference>